<gene>
    <name evidence="1" type="ordered locus">Desaci_0794</name>
</gene>
<name>I4D230_DESAJ</name>
<organism evidence="1 2">
    <name type="scientific">Desulfosporosinus acidiphilus (strain DSM 22704 / JCM 16185 / SJ4)</name>
    <dbReference type="NCBI Taxonomy" id="646529"/>
    <lineage>
        <taxon>Bacteria</taxon>
        <taxon>Bacillati</taxon>
        <taxon>Bacillota</taxon>
        <taxon>Clostridia</taxon>
        <taxon>Eubacteriales</taxon>
        <taxon>Desulfitobacteriaceae</taxon>
        <taxon>Desulfosporosinus</taxon>
    </lineage>
</organism>
<dbReference type="RefSeq" id="WP_014825865.1">
    <property type="nucleotide sequence ID" value="NC_018068.1"/>
</dbReference>
<dbReference type="EMBL" id="CP003639">
    <property type="protein sequence ID" value="AFM39854.1"/>
    <property type="molecule type" value="Genomic_DNA"/>
</dbReference>
<protein>
    <submittedName>
        <fullName evidence="1">Uncharacterized protein</fullName>
    </submittedName>
</protein>
<evidence type="ECO:0000313" key="2">
    <source>
        <dbReference type="Proteomes" id="UP000002892"/>
    </source>
</evidence>
<dbReference type="STRING" id="646529.Desaci_0794"/>
<keyword evidence="2" id="KW-1185">Reference proteome</keyword>
<reference evidence="1 2" key="1">
    <citation type="journal article" date="2012" name="J. Bacteriol.">
        <title>Complete genome sequences of Desulfosporosinus orientis DSM765T, Desulfosporosinus youngiae DSM17734T, Desulfosporosinus meridiei DSM13257T, and Desulfosporosinus acidiphilus DSM22704T.</title>
        <authorList>
            <person name="Pester M."/>
            <person name="Brambilla E."/>
            <person name="Alazard D."/>
            <person name="Rattei T."/>
            <person name="Weinmaier T."/>
            <person name="Han J."/>
            <person name="Lucas S."/>
            <person name="Lapidus A."/>
            <person name="Cheng J.F."/>
            <person name="Goodwin L."/>
            <person name="Pitluck S."/>
            <person name="Peters L."/>
            <person name="Ovchinnikova G."/>
            <person name="Teshima H."/>
            <person name="Detter J.C."/>
            <person name="Han C.S."/>
            <person name="Tapia R."/>
            <person name="Land M.L."/>
            <person name="Hauser L."/>
            <person name="Kyrpides N.C."/>
            <person name="Ivanova N.N."/>
            <person name="Pagani I."/>
            <person name="Huntmann M."/>
            <person name="Wei C.L."/>
            <person name="Davenport K.W."/>
            <person name="Daligault H."/>
            <person name="Chain P.S."/>
            <person name="Chen A."/>
            <person name="Mavromatis K."/>
            <person name="Markowitz V."/>
            <person name="Szeto E."/>
            <person name="Mikhailova N."/>
            <person name="Pati A."/>
            <person name="Wagner M."/>
            <person name="Woyke T."/>
            <person name="Ollivier B."/>
            <person name="Klenk H.P."/>
            <person name="Spring S."/>
            <person name="Loy A."/>
        </authorList>
    </citation>
    <scope>NUCLEOTIDE SEQUENCE [LARGE SCALE GENOMIC DNA]</scope>
    <source>
        <strain evidence="2">DSM 22704 / JCM 16185 / SJ4</strain>
    </source>
</reference>
<proteinExistence type="predicted"/>
<dbReference type="Proteomes" id="UP000002892">
    <property type="component" value="Chromosome"/>
</dbReference>
<accession>I4D230</accession>
<dbReference type="AlphaFoldDB" id="I4D230"/>
<dbReference type="KEGG" id="dai:Desaci_0794"/>
<evidence type="ECO:0000313" key="1">
    <source>
        <dbReference type="EMBL" id="AFM39854.1"/>
    </source>
</evidence>
<sequence>MRARIKSCPDKEYWYWGMIGKSISITGKKVVDDGLHERVFVPGKDDNVPLLQISYLTPDGKYLCANDVEVQ</sequence>
<dbReference type="HOGENOM" id="CLU_2733413_0_0_9"/>